<proteinExistence type="predicted"/>
<protein>
    <recommendedName>
        <fullName evidence="1">DUF6265 domain-containing protein</fullName>
    </recommendedName>
</protein>
<dbReference type="Pfam" id="PF19780">
    <property type="entry name" value="DUF6265"/>
    <property type="match status" value="1"/>
</dbReference>
<keyword evidence="3" id="KW-1185">Reference proteome</keyword>
<gene>
    <name evidence="2" type="ORF">KIV10_12705</name>
</gene>
<accession>A0ABS5S742</accession>
<comment type="caution">
    <text evidence="2">The sequence shown here is derived from an EMBL/GenBank/DDBJ whole genome shotgun (WGS) entry which is preliminary data.</text>
</comment>
<dbReference type="InterPro" id="IPR046232">
    <property type="entry name" value="DUF6265"/>
</dbReference>
<dbReference type="Proteomes" id="UP001297092">
    <property type="component" value="Unassembled WGS sequence"/>
</dbReference>
<name>A0ABS5S742_9FLAO</name>
<feature type="domain" description="DUF6265" evidence="1">
    <location>
        <begin position="42"/>
        <end position="151"/>
    </location>
</feature>
<reference evidence="2 3" key="1">
    <citation type="submission" date="2021-05" db="EMBL/GenBank/DDBJ databases">
        <title>Aequorivita echinoideorum JCM 30378 genome.</title>
        <authorList>
            <person name="Zhang H."/>
            <person name="Li C."/>
        </authorList>
    </citation>
    <scope>NUCLEOTIDE SEQUENCE [LARGE SCALE GENOMIC DNA]</scope>
    <source>
        <strain evidence="2 3">JCM30378</strain>
    </source>
</reference>
<dbReference type="PROSITE" id="PS51257">
    <property type="entry name" value="PROKAR_LIPOPROTEIN"/>
    <property type="match status" value="1"/>
</dbReference>
<dbReference type="EMBL" id="JAHCTB010000006">
    <property type="protein sequence ID" value="MBT0609041.1"/>
    <property type="molecule type" value="Genomic_DNA"/>
</dbReference>
<evidence type="ECO:0000313" key="3">
    <source>
        <dbReference type="Proteomes" id="UP001297092"/>
    </source>
</evidence>
<organism evidence="2 3">
    <name type="scientific">Aequorivita echinoideorum</name>
    <dbReference type="NCBI Taxonomy" id="1549647"/>
    <lineage>
        <taxon>Bacteria</taxon>
        <taxon>Pseudomonadati</taxon>
        <taxon>Bacteroidota</taxon>
        <taxon>Flavobacteriia</taxon>
        <taxon>Flavobacteriales</taxon>
        <taxon>Flavobacteriaceae</taxon>
        <taxon>Aequorivita</taxon>
    </lineage>
</organism>
<dbReference type="RefSeq" id="WP_214114340.1">
    <property type="nucleotide sequence ID" value="NZ_JAHCTB010000006.1"/>
</dbReference>
<sequence length="170" mass="19550">MKHILFFIAILCMLGSCKNEEDKNRTESSKVQRNTEKIDQLKWLLGTWVNENGAEFSQESWSRENDSVFTAFSFTQMGGETVFAETIALQEKGKNLLFTVATANDPNAQPVTFRMISSEDGKFIFENKNNDFPQRIIYSNPGQDSLHAWIEGTENGEFKKIEFKFSREKI</sequence>
<evidence type="ECO:0000313" key="2">
    <source>
        <dbReference type="EMBL" id="MBT0609041.1"/>
    </source>
</evidence>
<evidence type="ECO:0000259" key="1">
    <source>
        <dbReference type="Pfam" id="PF19780"/>
    </source>
</evidence>